<dbReference type="InterPro" id="IPR007438">
    <property type="entry name" value="DUF488"/>
</dbReference>
<organism evidence="1 2">
    <name type="scientific">Candidatus Entotheonella gemina</name>
    <dbReference type="NCBI Taxonomy" id="1429439"/>
    <lineage>
        <taxon>Bacteria</taxon>
        <taxon>Pseudomonadati</taxon>
        <taxon>Nitrospinota/Tectimicrobiota group</taxon>
        <taxon>Candidatus Tectimicrobiota</taxon>
        <taxon>Candidatus Entotheonellia</taxon>
        <taxon>Candidatus Entotheonellales</taxon>
        <taxon>Candidatus Entotheonellaceae</taxon>
        <taxon>Candidatus Entotheonella</taxon>
    </lineage>
</organism>
<name>W4M5U1_9BACT</name>
<protein>
    <recommendedName>
        <fullName evidence="3">DUF488 domain-containing protein</fullName>
    </recommendedName>
</protein>
<dbReference type="EMBL" id="AZHX01000924">
    <property type="protein sequence ID" value="ETX05580.1"/>
    <property type="molecule type" value="Genomic_DNA"/>
</dbReference>
<dbReference type="AlphaFoldDB" id="W4M5U1"/>
<dbReference type="HOGENOM" id="CLU_077467_2_2_7"/>
<dbReference type="Pfam" id="PF04343">
    <property type="entry name" value="DUF488"/>
    <property type="match status" value="1"/>
</dbReference>
<feature type="non-terminal residue" evidence="1">
    <location>
        <position position="1"/>
    </location>
</feature>
<gene>
    <name evidence="1" type="ORF">ETSY2_22130</name>
</gene>
<proteinExistence type="predicted"/>
<keyword evidence="2" id="KW-1185">Reference proteome</keyword>
<sequence length="177" mass="20476">ERAHPRGMRPARAADRIQAKGTIFLAMRKGNVRMRIFTIGFTKTSAESFFKRLQKAGVKKVLDVRLNNVSQLAGFAKKNDLHYFLKSLCGIEYEHLPELAPTKEMLDTYKRQKGDWEDYEKHFLQLITSRQIEKTLPRAAIDGACLLCSEDKPHHCHRRLVADYLQKKWGNLDIAHL</sequence>
<accession>W4M5U1</accession>
<dbReference type="PANTHER" id="PTHR39337">
    <property type="entry name" value="BLR5642 PROTEIN"/>
    <property type="match status" value="1"/>
</dbReference>
<evidence type="ECO:0000313" key="1">
    <source>
        <dbReference type="EMBL" id="ETX05580.1"/>
    </source>
</evidence>
<reference evidence="1 2" key="1">
    <citation type="journal article" date="2014" name="Nature">
        <title>An environmental bacterial taxon with a large and distinct metabolic repertoire.</title>
        <authorList>
            <person name="Wilson M.C."/>
            <person name="Mori T."/>
            <person name="Ruckert C."/>
            <person name="Uria A.R."/>
            <person name="Helf M.J."/>
            <person name="Takada K."/>
            <person name="Gernert C."/>
            <person name="Steffens U.A."/>
            <person name="Heycke N."/>
            <person name="Schmitt S."/>
            <person name="Rinke C."/>
            <person name="Helfrich E.J."/>
            <person name="Brachmann A.O."/>
            <person name="Gurgui C."/>
            <person name="Wakimoto T."/>
            <person name="Kracht M."/>
            <person name="Crusemann M."/>
            <person name="Hentschel U."/>
            <person name="Abe I."/>
            <person name="Matsunaga S."/>
            <person name="Kalinowski J."/>
            <person name="Takeyama H."/>
            <person name="Piel J."/>
        </authorList>
    </citation>
    <scope>NUCLEOTIDE SEQUENCE [LARGE SCALE GENOMIC DNA]</scope>
    <source>
        <strain evidence="2">TSY2</strain>
    </source>
</reference>
<comment type="caution">
    <text evidence="1">The sequence shown here is derived from an EMBL/GenBank/DDBJ whole genome shotgun (WGS) entry which is preliminary data.</text>
</comment>
<dbReference type="Proteomes" id="UP000019140">
    <property type="component" value="Unassembled WGS sequence"/>
</dbReference>
<evidence type="ECO:0000313" key="2">
    <source>
        <dbReference type="Proteomes" id="UP000019140"/>
    </source>
</evidence>
<evidence type="ECO:0008006" key="3">
    <source>
        <dbReference type="Google" id="ProtNLM"/>
    </source>
</evidence>
<dbReference type="PANTHER" id="PTHR39337:SF1">
    <property type="entry name" value="BLR5642 PROTEIN"/>
    <property type="match status" value="1"/>
</dbReference>